<feature type="non-terminal residue" evidence="5">
    <location>
        <position position="432"/>
    </location>
</feature>
<dbReference type="EMBL" id="KK104550">
    <property type="protein sequence ID" value="KIY93743.1"/>
    <property type="molecule type" value="Genomic_DNA"/>
</dbReference>
<dbReference type="Gene3D" id="3.30.70.330">
    <property type="match status" value="2"/>
</dbReference>
<evidence type="ECO:0000259" key="4">
    <source>
        <dbReference type="PROSITE" id="PS50102"/>
    </source>
</evidence>
<feature type="region of interest" description="Disordered" evidence="3">
    <location>
        <begin position="1"/>
        <end position="45"/>
    </location>
</feature>
<dbReference type="AlphaFoldDB" id="A0A0D2KD78"/>
<dbReference type="Pfam" id="PF00076">
    <property type="entry name" value="RRM_1"/>
    <property type="match status" value="2"/>
</dbReference>
<evidence type="ECO:0000313" key="5">
    <source>
        <dbReference type="EMBL" id="KIY93743.1"/>
    </source>
</evidence>
<feature type="domain" description="RRM" evidence="4">
    <location>
        <begin position="199"/>
        <end position="272"/>
    </location>
</feature>
<feature type="compositionally biased region" description="Gly residues" evidence="3">
    <location>
        <begin position="15"/>
        <end position="35"/>
    </location>
</feature>
<dbReference type="InterPro" id="IPR035979">
    <property type="entry name" value="RBD_domain_sf"/>
</dbReference>
<dbReference type="InterPro" id="IPR012677">
    <property type="entry name" value="Nucleotide-bd_a/b_plait_sf"/>
</dbReference>
<organism evidence="5 6">
    <name type="scientific">Monoraphidium neglectum</name>
    <dbReference type="NCBI Taxonomy" id="145388"/>
    <lineage>
        <taxon>Eukaryota</taxon>
        <taxon>Viridiplantae</taxon>
        <taxon>Chlorophyta</taxon>
        <taxon>core chlorophytes</taxon>
        <taxon>Chlorophyceae</taxon>
        <taxon>CS clade</taxon>
        <taxon>Sphaeropleales</taxon>
        <taxon>Selenastraceae</taxon>
        <taxon>Monoraphidium</taxon>
    </lineage>
</organism>
<evidence type="ECO:0000256" key="3">
    <source>
        <dbReference type="SAM" id="MobiDB-lite"/>
    </source>
</evidence>
<dbReference type="InterPro" id="IPR000504">
    <property type="entry name" value="RRM_dom"/>
</dbReference>
<dbReference type="InterPro" id="IPR034453">
    <property type="entry name" value="MEI2-like_RRM1"/>
</dbReference>
<keyword evidence="1 2" id="KW-0694">RNA-binding</keyword>
<proteinExistence type="predicted"/>
<dbReference type="KEGG" id="mng:MNEG_14219"/>
<feature type="region of interest" description="Disordered" evidence="3">
    <location>
        <begin position="82"/>
        <end position="120"/>
    </location>
</feature>
<feature type="region of interest" description="Disordered" evidence="3">
    <location>
        <begin position="372"/>
        <end position="405"/>
    </location>
</feature>
<gene>
    <name evidence="5" type="ORF">MNEG_14219</name>
</gene>
<keyword evidence="6" id="KW-1185">Reference proteome</keyword>
<dbReference type="OrthoDB" id="10265654at2759"/>
<dbReference type="SMART" id="SM00360">
    <property type="entry name" value="RRM"/>
    <property type="match status" value="2"/>
</dbReference>
<sequence length="432" mass="42654">MQDPGGVPGWPPPGLFGGPAFGLEAGGYGLQGGQQGLPHNPSAGSLASLLDGRPLGDAAAAAAAQGHLTGLGLPLGVAEGGTPGSAAGGDQASSLGRFAAPDLASPPSASDPAPLGSYPGAQLSHQQLLAAAAPAQQQWRDAAAAGRPLRGRVGSVASISEEDLFSSTGGLEIGHDAGSAPADPPPPHEALAPADAPSRTLFARNLPPEVSDEELQQLFAAHGELRSLYTACRHRGFVLVSYYDLRAAVRAAQLLQGTPLGGRALEISFAAPKPGAGVPRVSGGAAAEGGGGGSTPQSAAAAVGGQLNQGVIVVYNLDPDTTNEQLAWIFNRFGEVKEIREAAARGNQKFIEFYDVRHAAAALRAMNRAELSGRGPLPGGGGGSGGTPTAAAAPEQQQGGGGGGAAAAQALAIAGAARSAAARGMVRPASQA</sequence>
<dbReference type="RefSeq" id="XP_013892763.1">
    <property type="nucleotide sequence ID" value="XM_014037309.1"/>
</dbReference>
<dbReference type="CDD" id="cd12524">
    <property type="entry name" value="RRM1_MEI2_like"/>
    <property type="match status" value="1"/>
</dbReference>
<feature type="compositionally biased region" description="Low complexity" evidence="3">
    <location>
        <begin position="99"/>
        <end position="120"/>
    </location>
</feature>
<feature type="compositionally biased region" description="Low complexity" evidence="3">
    <location>
        <begin position="387"/>
        <end position="397"/>
    </location>
</feature>
<dbReference type="SUPFAM" id="SSF54928">
    <property type="entry name" value="RNA-binding domain, RBD"/>
    <property type="match status" value="1"/>
</dbReference>
<protein>
    <submittedName>
        <fullName evidence="5">RNA-binding protein, putative</fullName>
    </submittedName>
</protein>
<evidence type="ECO:0000256" key="2">
    <source>
        <dbReference type="PROSITE-ProRule" id="PRU00176"/>
    </source>
</evidence>
<dbReference type="PROSITE" id="PS50102">
    <property type="entry name" value="RRM"/>
    <property type="match status" value="2"/>
</dbReference>
<dbReference type="GO" id="GO:0003723">
    <property type="term" value="F:RNA binding"/>
    <property type="evidence" value="ECO:0007669"/>
    <property type="project" value="UniProtKB-UniRule"/>
</dbReference>
<dbReference type="Proteomes" id="UP000054498">
    <property type="component" value="Unassembled WGS sequence"/>
</dbReference>
<feature type="region of interest" description="Disordered" evidence="3">
    <location>
        <begin position="168"/>
        <end position="193"/>
    </location>
</feature>
<evidence type="ECO:0000313" key="6">
    <source>
        <dbReference type="Proteomes" id="UP000054498"/>
    </source>
</evidence>
<dbReference type="CDD" id="cd12276">
    <property type="entry name" value="RRM2_MEI2_EAR1_like"/>
    <property type="match status" value="1"/>
</dbReference>
<feature type="compositionally biased region" description="Gly residues" evidence="3">
    <location>
        <begin position="376"/>
        <end position="386"/>
    </location>
</feature>
<evidence type="ECO:0000256" key="1">
    <source>
        <dbReference type="ARBA" id="ARBA00022884"/>
    </source>
</evidence>
<accession>A0A0D2KD78</accession>
<reference evidence="5 6" key="1">
    <citation type="journal article" date="2013" name="BMC Genomics">
        <title>Reconstruction of the lipid metabolism for the microalga Monoraphidium neglectum from its genome sequence reveals characteristics suitable for biofuel production.</title>
        <authorList>
            <person name="Bogen C."/>
            <person name="Al-Dilaimi A."/>
            <person name="Albersmeier A."/>
            <person name="Wichmann J."/>
            <person name="Grundmann M."/>
            <person name="Rupp O."/>
            <person name="Lauersen K.J."/>
            <person name="Blifernez-Klassen O."/>
            <person name="Kalinowski J."/>
            <person name="Goesmann A."/>
            <person name="Mussgnug J.H."/>
            <person name="Kruse O."/>
        </authorList>
    </citation>
    <scope>NUCLEOTIDE SEQUENCE [LARGE SCALE GENOMIC DNA]</scope>
    <source>
        <strain evidence="5 6">SAG 48.87</strain>
    </source>
</reference>
<dbReference type="PANTHER" id="PTHR23189">
    <property type="entry name" value="RNA RECOGNITION MOTIF-CONTAINING"/>
    <property type="match status" value="1"/>
</dbReference>
<dbReference type="GeneID" id="25731759"/>
<name>A0A0D2KD78_9CHLO</name>
<feature type="domain" description="RRM" evidence="4">
    <location>
        <begin position="310"/>
        <end position="374"/>
    </location>
</feature>